<evidence type="ECO:0000256" key="16">
    <source>
        <dbReference type="ARBA" id="ARBA00047466"/>
    </source>
</evidence>
<reference evidence="32 33" key="1">
    <citation type="submission" date="2017-08" db="EMBL/GenBank/DDBJ databases">
        <title>USMARCv1.0.</title>
        <authorList>
            <person name="Hannum G.I."/>
            <person name="Koren S."/>
            <person name="Schroeder S.G."/>
            <person name="Chin S.C."/>
            <person name="Nonneman D.J."/>
            <person name="Becker S.A."/>
            <person name="Rosen B.D."/>
            <person name="Bickhart D.M."/>
            <person name="Putnam N.H."/>
            <person name="Green R.E."/>
            <person name="Tuggle C.K."/>
            <person name="Liu H."/>
            <person name="Rohrer G.A."/>
            <person name="Warr A."/>
            <person name="Hall R."/>
            <person name="Kim K."/>
            <person name="Hume D.A."/>
            <person name="Talbot R."/>
            <person name="Chow W."/>
            <person name="Howe K."/>
            <person name="Schwartz A.S."/>
            <person name="Watson M."/>
            <person name="Archibald A.L."/>
            <person name="Phillippy A.M."/>
            <person name="Smith T.P.L."/>
        </authorList>
    </citation>
    <scope>NUCLEOTIDE SEQUENCE [LARGE SCALE GENOMIC DNA]</scope>
</reference>
<dbReference type="CDD" id="cd18870">
    <property type="entry name" value="NUDIX_AcylCoAdiphos_Nudt19"/>
    <property type="match status" value="1"/>
</dbReference>
<evidence type="ECO:0000256" key="22">
    <source>
        <dbReference type="ARBA" id="ARBA00048360"/>
    </source>
</evidence>
<comment type="catalytic activity">
    <reaction evidence="20">
        <text>(9Z,12Z)-octadecadienoyl-CoA + H2O = S-(9Z,12Z-octadecadienoyl)-4'-phosphopantetheine + adenosine 3',5'-bisphosphate + 2 H(+)</text>
        <dbReference type="Rhea" id="RHEA:67536"/>
        <dbReference type="ChEBI" id="CHEBI:15377"/>
        <dbReference type="ChEBI" id="CHEBI:15378"/>
        <dbReference type="ChEBI" id="CHEBI:57383"/>
        <dbReference type="ChEBI" id="CHEBI:58343"/>
        <dbReference type="ChEBI" id="CHEBI:172387"/>
    </reaction>
    <physiologicalReaction direction="left-to-right" evidence="20">
        <dbReference type="Rhea" id="RHEA:67537"/>
    </physiologicalReaction>
</comment>
<evidence type="ECO:0000256" key="10">
    <source>
        <dbReference type="ARBA" id="ARBA00044908"/>
    </source>
</evidence>
<keyword evidence="6" id="KW-0460">Magnesium</keyword>
<keyword evidence="7" id="KW-0464">Manganese</keyword>
<dbReference type="GO" id="GO:0010945">
    <property type="term" value="F:coenzyme A diphosphatase activity"/>
    <property type="evidence" value="ECO:0007669"/>
    <property type="project" value="UniProtKB-EC"/>
</dbReference>
<comment type="catalytic activity">
    <reaction evidence="30">
        <text>(9Z)-hexadecenoyl-CoA + H2O = S-(9Z-hexadecenoyl)-4'-phosphopantetheine + adenosine 3',5'-bisphosphate + 2 H(+)</text>
        <dbReference type="Rhea" id="RHEA:67540"/>
        <dbReference type="ChEBI" id="CHEBI:15377"/>
        <dbReference type="ChEBI" id="CHEBI:15378"/>
        <dbReference type="ChEBI" id="CHEBI:58343"/>
        <dbReference type="ChEBI" id="CHEBI:61540"/>
        <dbReference type="ChEBI" id="CHEBI:172388"/>
    </reaction>
    <physiologicalReaction direction="left-to-right" evidence="30">
        <dbReference type="Rhea" id="RHEA:67541"/>
    </physiologicalReaction>
</comment>
<dbReference type="EC" id="3.6.1.77" evidence="11"/>
<evidence type="ECO:0000256" key="5">
    <source>
        <dbReference type="ARBA" id="ARBA00022801"/>
    </source>
</evidence>
<evidence type="ECO:0000256" key="9">
    <source>
        <dbReference type="ARBA" id="ARBA00031193"/>
    </source>
</evidence>
<evidence type="ECO:0000256" key="19">
    <source>
        <dbReference type="ARBA" id="ARBA00047666"/>
    </source>
</evidence>
<comment type="catalytic activity">
    <reaction evidence="28">
        <text>choloyl-CoA + H2O = S-choloyl-4'-phosphopantetheine + adenosine 3',5'-bisphosphate + 2 H(+)</text>
        <dbReference type="Rhea" id="RHEA:50036"/>
        <dbReference type="ChEBI" id="CHEBI:15377"/>
        <dbReference type="ChEBI" id="CHEBI:15378"/>
        <dbReference type="ChEBI" id="CHEBI:57373"/>
        <dbReference type="ChEBI" id="CHEBI:58343"/>
        <dbReference type="ChEBI" id="CHEBI:132020"/>
    </reaction>
    <physiologicalReaction direction="left-to-right" evidence="28">
        <dbReference type="Rhea" id="RHEA:50037"/>
    </physiologicalReaction>
</comment>
<comment type="catalytic activity">
    <reaction evidence="29">
        <text>butanoyl-CoA + H2O = S-butanoyl-4'-phosphopantetheine + adenosine 3',5'-bisphosphate + 2 H(+)</text>
        <dbReference type="Rhea" id="RHEA:49976"/>
        <dbReference type="ChEBI" id="CHEBI:15377"/>
        <dbReference type="ChEBI" id="CHEBI:15378"/>
        <dbReference type="ChEBI" id="CHEBI:57371"/>
        <dbReference type="ChEBI" id="CHEBI:58343"/>
        <dbReference type="ChEBI" id="CHEBI:132011"/>
    </reaction>
    <physiologicalReaction direction="left-to-right" evidence="29">
        <dbReference type="Rhea" id="RHEA:49977"/>
    </physiologicalReaction>
</comment>
<evidence type="ECO:0000256" key="21">
    <source>
        <dbReference type="ARBA" id="ARBA00047757"/>
    </source>
</evidence>
<comment type="cofactor">
    <cofactor evidence="2">
        <name>Mg(2+)</name>
        <dbReference type="ChEBI" id="CHEBI:18420"/>
    </cofactor>
</comment>
<accession>A0A4X1TSV9</accession>
<dbReference type="PANTHER" id="PTHR12318:SF0">
    <property type="entry name" value="ACYL-COENZYME A DIPHOSPHATASE NUDT19"/>
    <property type="match status" value="1"/>
</dbReference>
<evidence type="ECO:0000256" key="1">
    <source>
        <dbReference type="ARBA" id="ARBA00001936"/>
    </source>
</evidence>
<comment type="catalytic activity">
    <reaction evidence="22">
        <text>(9Z,12Z,15Z)-octadecatrienoyl-CoA + H2O = S-(9Z,12Z,15Z-octadecatrienoyl)-4'-phosphopantetheine + adenosine 3',5'-bisphosphate + 2 H(+)</text>
        <dbReference type="Rhea" id="RHEA:67532"/>
        <dbReference type="ChEBI" id="CHEBI:15377"/>
        <dbReference type="ChEBI" id="CHEBI:15378"/>
        <dbReference type="ChEBI" id="CHEBI:58343"/>
        <dbReference type="ChEBI" id="CHEBI:74034"/>
        <dbReference type="ChEBI" id="CHEBI:172386"/>
    </reaction>
    <physiologicalReaction direction="left-to-right" evidence="22">
        <dbReference type="Rhea" id="RHEA:67533"/>
    </physiologicalReaction>
</comment>
<comment type="catalytic activity">
    <reaction evidence="13">
        <text>octanoyl-CoA + H2O = S-octanoyl-4'-phosphopantetheine + adenosine 3',5'-bisphosphate + 2 H(+)</text>
        <dbReference type="Rhea" id="RHEA:50016"/>
        <dbReference type="ChEBI" id="CHEBI:15377"/>
        <dbReference type="ChEBI" id="CHEBI:15378"/>
        <dbReference type="ChEBI" id="CHEBI:57386"/>
        <dbReference type="ChEBI" id="CHEBI:58343"/>
        <dbReference type="ChEBI" id="CHEBI:132013"/>
    </reaction>
    <physiologicalReaction direction="left-to-right" evidence="13">
        <dbReference type="Rhea" id="RHEA:50017"/>
    </physiologicalReaction>
</comment>
<dbReference type="Proteomes" id="UP000694724">
    <property type="component" value="Unplaced"/>
</dbReference>
<evidence type="ECO:0000256" key="20">
    <source>
        <dbReference type="ARBA" id="ARBA00047708"/>
    </source>
</evidence>
<dbReference type="InterPro" id="IPR015797">
    <property type="entry name" value="NUDIX_hydrolase-like_dom_sf"/>
</dbReference>
<evidence type="ECO:0000256" key="8">
    <source>
        <dbReference type="ARBA" id="ARBA00026208"/>
    </source>
</evidence>
<evidence type="ECO:0000256" key="23">
    <source>
        <dbReference type="ARBA" id="ARBA00048413"/>
    </source>
</evidence>
<dbReference type="Gene3D" id="3.90.79.10">
    <property type="entry name" value="Nucleoside Triphosphate Pyrophosphohydrolase"/>
    <property type="match status" value="1"/>
</dbReference>
<comment type="catalytic activity">
    <reaction evidence="19">
        <text>propanoyl-CoA + H2O = propanoyl-4'-phosphopantetheine + adenosine 3',5'-bisphosphate + 2 H(+)</text>
        <dbReference type="Rhea" id="RHEA:67464"/>
        <dbReference type="ChEBI" id="CHEBI:15377"/>
        <dbReference type="ChEBI" id="CHEBI:15378"/>
        <dbReference type="ChEBI" id="CHEBI:57392"/>
        <dbReference type="ChEBI" id="CHEBI:58343"/>
        <dbReference type="ChEBI" id="CHEBI:172362"/>
    </reaction>
    <physiologicalReaction direction="left-to-right" evidence="19">
        <dbReference type="Rhea" id="RHEA:67465"/>
    </physiologicalReaction>
</comment>
<feature type="domain" description="Nudix hydrolase" evidence="31">
    <location>
        <begin position="11"/>
        <end position="262"/>
    </location>
</feature>
<evidence type="ECO:0000256" key="26">
    <source>
        <dbReference type="ARBA" id="ARBA00048828"/>
    </source>
</evidence>
<comment type="catalytic activity">
    <reaction evidence="21">
        <text>dodecanoyl-CoA + H2O = S-dodecanoyl-4'-phosphopantetheine + adenosine 3',5'-bisphosphate + 2 H(+)</text>
        <dbReference type="Rhea" id="RHEA:50024"/>
        <dbReference type="ChEBI" id="CHEBI:15377"/>
        <dbReference type="ChEBI" id="CHEBI:15378"/>
        <dbReference type="ChEBI" id="CHEBI:57375"/>
        <dbReference type="ChEBI" id="CHEBI:58343"/>
        <dbReference type="ChEBI" id="CHEBI:132015"/>
    </reaction>
    <physiologicalReaction direction="left-to-right" evidence="21">
        <dbReference type="Rhea" id="RHEA:50025"/>
    </physiologicalReaction>
</comment>
<sequence length="375" mass="42725">MSCPLRPGASNWRRAATVVLAAGWPRWVPAAPSRPQLPAEGFRLLLLERSEKQNFLPGAHVFPGGVMDAADRSSDWLRLFAPHHWPPRFGLGPAPPQRVVFPGLSDAVARAVDGDAGALPDDVAFRICAIREAFEEAGVLLLRSRGPLAAEREPGLALAPSLDLADWRSRVRRDAQHFLCLCAHLDCTPDIWALHDWSCWFTPFRNSDVLRFETLFFLCCLREPPQVLSDSGEIVNCQWLSPLEATESFLSEKIWFAPPQFYEIRRLENFSSLSDLHRFCVDRELEGAESWLPILLITADRLIQLLPGDEMYVEDVHYLENTLVTEKKSEDITKEGKRWHRIVINGWHDYDIHVTVQSKYKHIYPKNFVVSKSRL</sequence>
<protein>
    <recommendedName>
        <fullName evidence="8">Acyl-coenzyme A diphosphatase NUDT19</fullName>
        <ecNumber evidence="11">3.6.1.77</ecNumber>
    </recommendedName>
    <alternativeName>
        <fullName evidence="9">Nucleoside diphosphate-linked moiety X motif 19</fullName>
    </alternativeName>
</protein>
<evidence type="ECO:0000256" key="17">
    <source>
        <dbReference type="ARBA" id="ARBA00047511"/>
    </source>
</evidence>
<comment type="cofactor">
    <cofactor evidence="1">
        <name>Mn(2+)</name>
        <dbReference type="ChEBI" id="CHEBI:29035"/>
    </cofactor>
</comment>
<evidence type="ECO:0000256" key="2">
    <source>
        <dbReference type="ARBA" id="ARBA00001946"/>
    </source>
</evidence>
<evidence type="ECO:0000256" key="25">
    <source>
        <dbReference type="ARBA" id="ARBA00048667"/>
    </source>
</evidence>
<comment type="similarity">
    <text evidence="3">Belongs to the Nudix hydrolase family.</text>
</comment>
<comment type="catalytic activity">
    <reaction evidence="14">
        <text>malonyl-CoA + H2O = malonyl-4'-phosphopantetheine + adenosine 3',5'-bisphosphate + 2 H(+)</text>
        <dbReference type="Rhea" id="RHEA:67468"/>
        <dbReference type="ChEBI" id="CHEBI:15377"/>
        <dbReference type="ChEBI" id="CHEBI:15378"/>
        <dbReference type="ChEBI" id="CHEBI:57384"/>
        <dbReference type="ChEBI" id="CHEBI:58343"/>
        <dbReference type="ChEBI" id="CHEBI:172363"/>
    </reaction>
    <physiologicalReaction direction="left-to-right" evidence="14">
        <dbReference type="Rhea" id="RHEA:67469"/>
    </physiologicalReaction>
</comment>
<dbReference type="PANTHER" id="PTHR12318">
    <property type="entry name" value="TESTOSTERONE-REGULATED PROTEIN RP2"/>
    <property type="match status" value="1"/>
</dbReference>
<evidence type="ECO:0000256" key="12">
    <source>
        <dbReference type="ARBA" id="ARBA00045809"/>
    </source>
</evidence>
<dbReference type="SUPFAM" id="SSF55811">
    <property type="entry name" value="Nudix"/>
    <property type="match status" value="1"/>
</dbReference>
<dbReference type="InterPro" id="IPR039121">
    <property type="entry name" value="NUDT19"/>
</dbReference>
<evidence type="ECO:0000256" key="28">
    <source>
        <dbReference type="ARBA" id="ARBA00048961"/>
    </source>
</evidence>
<name>A0A4X1TSV9_PIG</name>
<comment type="catalytic activity">
    <reaction evidence="10">
        <text>CoA + H2O = (R)-4'-phosphopantetheine + adenosine 3',5'-bisphosphate + 2 H(+)</text>
        <dbReference type="Rhea" id="RHEA:64988"/>
        <dbReference type="ChEBI" id="CHEBI:15377"/>
        <dbReference type="ChEBI" id="CHEBI:15378"/>
        <dbReference type="ChEBI" id="CHEBI:57287"/>
        <dbReference type="ChEBI" id="CHEBI:58343"/>
        <dbReference type="ChEBI" id="CHEBI:61723"/>
        <dbReference type="EC" id="3.6.1.77"/>
    </reaction>
    <physiologicalReaction direction="left-to-right" evidence="10">
        <dbReference type="Rhea" id="RHEA:64989"/>
    </physiologicalReaction>
</comment>
<comment type="catalytic activity">
    <reaction evidence="23">
        <text>(9Z)-tetradecenoyl-CoA + H2O = S-(9Z-tetradecenoyl)-4'-phosphopantetheine + adenosine 3',5'-bisphosphate + 2 H(+)</text>
        <dbReference type="Rhea" id="RHEA:67544"/>
        <dbReference type="ChEBI" id="CHEBI:15377"/>
        <dbReference type="ChEBI" id="CHEBI:15378"/>
        <dbReference type="ChEBI" id="CHEBI:58343"/>
        <dbReference type="ChEBI" id="CHEBI:65060"/>
        <dbReference type="ChEBI" id="CHEBI:172389"/>
    </reaction>
    <physiologicalReaction direction="left-to-right" evidence="23">
        <dbReference type="Rhea" id="RHEA:67545"/>
    </physiologicalReaction>
</comment>
<dbReference type="InterPro" id="IPR000086">
    <property type="entry name" value="NUDIX_hydrolase_dom"/>
</dbReference>
<evidence type="ECO:0000256" key="14">
    <source>
        <dbReference type="ARBA" id="ARBA00047369"/>
    </source>
</evidence>
<comment type="catalytic activity">
    <reaction evidence="17">
        <text>(6Z)-octenoyl-CoA + H2O = S-(6Z-octenoyl)-4'-phosphopantetheine + adenosine 3',5'-bisphosphate + 2 H(+)</text>
        <dbReference type="Rhea" id="RHEA:67528"/>
        <dbReference type="ChEBI" id="CHEBI:15377"/>
        <dbReference type="ChEBI" id="CHEBI:15378"/>
        <dbReference type="ChEBI" id="CHEBI:58343"/>
        <dbReference type="ChEBI" id="CHEBI:172383"/>
        <dbReference type="ChEBI" id="CHEBI:172384"/>
    </reaction>
    <physiologicalReaction direction="left-to-right" evidence="17">
        <dbReference type="Rhea" id="RHEA:67529"/>
    </physiologicalReaction>
</comment>
<evidence type="ECO:0000313" key="32">
    <source>
        <dbReference type="Ensembl" id="ENSSSCP00070018425.1"/>
    </source>
</evidence>
<organism evidence="32 33">
    <name type="scientific">Sus scrofa</name>
    <name type="common">Pig</name>
    <dbReference type="NCBI Taxonomy" id="9823"/>
    <lineage>
        <taxon>Eukaryota</taxon>
        <taxon>Metazoa</taxon>
        <taxon>Chordata</taxon>
        <taxon>Craniata</taxon>
        <taxon>Vertebrata</taxon>
        <taxon>Euteleostomi</taxon>
        <taxon>Mammalia</taxon>
        <taxon>Eutheria</taxon>
        <taxon>Laurasiatheria</taxon>
        <taxon>Artiodactyla</taxon>
        <taxon>Suina</taxon>
        <taxon>Suidae</taxon>
        <taxon>Sus</taxon>
    </lineage>
</organism>
<evidence type="ECO:0000256" key="13">
    <source>
        <dbReference type="ARBA" id="ARBA00047289"/>
    </source>
</evidence>
<comment type="catalytic activity">
    <reaction evidence="18">
        <text>4,8-dimethylnonanoyl-CoA + H2O = S-(4,8-dimethylnonanoyl)-4'-phosphopantetheine + adenosine 3',5'-bisphosphate + 2 H(+)</text>
        <dbReference type="Rhea" id="RHEA:67524"/>
        <dbReference type="ChEBI" id="CHEBI:15377"/>
        <dbReference type="ChEBI" id="CHEBI:15378"/>
        <dbReference type="ChEBI" id="CHEBI:58343"/>
        <dbReference type="ChEBI" id="CHEBI:77061"/>
        <dbReference type="ChEBI" id="CHEBI:172385"/>
    </reaction>
    <physiologicalReaction direction="left-to-right" evidence="18">
        <dbReference type="Rhea" id="RHEA:67525"/>
    </physiologicalReaction>
</comment>
<comment type="catalytic activity">
    <reaction evidence="24">
        <text>succinyl-CoA + H2O = succinyl-4'-phosphopantetheine + adenosine 3',5'-bisphosphate + 2 H(+)</text>
        <dbReference type="Rhea" id="RHEA:67472"/>
        <dbReference type="ChEBI" id="CHEBI:15377"/>
        <dbReference type="ChEBI" id="CHEBI:15378"/>
        <dbReference type="ChEBI" id="CHEBI:57292"/>
        <dbReference type="ChEBI" id="CHEBI:58343"/>
        <dbReference type="ChEBI" id="CHEBI:172364"/>
    </reaction>
    <physiologicalReaction direction="left-to-right" evidence="24">
        <dbReference type="Rhea" id="RHEA:67473"/>
    </physiologicalReaction>
</comment>
<comment type="function">
    <text evidence="12">Fatty acyl-coenzyme A (CoA) diphosphatase that hydrolyzes fatty acyl-CoA to yield acyl-4'-phosphopantetheine and adenosine 3',5'-bisphosphate. Mediates the hydrolysis of a wide range of CoA esters, including choloyl-CoA and branched-chain fatty-acyl-CoA esters and at low substrate concentrations medium and long-chain fatty-acyl-CoA esters are the primary substrates. Highest activity seen with medium-chain acyl-CoA esters and higher rates of activity seen with the unsaturated acyl-CoA esters compared with the saturated esters. Exhibits decapping activity towards dpCoA-capped RNAs in vitro.</text>
</comment>
<dbReference type="AlphaFoldDB" id="A0A4X1TSV9"/>
<evidence type="ECO:0000256" key="11">
    <source>
        <dbReference type="ARBA" id="ARBA00044967"/>
    </source>
</evidence>
<comment type="catalytic activity">
    <reaction evidence="16">
        <text>hexanoyl-CoA + H2O = hexanoyl-4'-phosphopantetheine + adenosine 3',5'-bisphosphate + 2 H(+)</text>
        <dbReference type="Rhea" id="RHEA:49980"/>
        <dbReference type="ChEBI" id="CHEBI:15377"/>
        <dbReference type="ChEBI" id="CHEBI:15378"/>
        <dbReference type="ChEBI" id="CHEBI:58343"/>
        <dbReference type="ChEBI" id="CHEBI:62620"/>
        <dbReference type="ChEBI" id="CHEBI:132012"/>
    </reaction>
    <physiologicalReaction direction="left-to-right" evidence="16">
        <dbReference type="Rhea" id="RHEA:49981"/>
    </physiologicalReaction>
</comment>
<dbReference type="Ensembl" id="ENSSSCT00025057991.1">
    <property type="protein sequence ID" value="ENSSSCP00025024539.1"/>
    <property type="gene ID" value="ENSSSCG00025042803.1"/>
</dbReference>
<reference evidence="32" key="2">
    <citation type="submission" date="2025-05" db="UniProtKB">
        <authorList>
            <consortium name="Ensembl"/>
        </authorList>
    </citation>
    <scope>IDENTIFICATION</scope>
</reference>
<evidence type="ECO:0000256" key="4">
    <source>
        <dbReference type="ARBA" id="ARBA00022723"/>
    </source>
</evidence>
<keyword evidence="4" id="KW-0479">Metal-binding</keyword>
<evidence type="ECO:0000259" key="31">
    <source>
        <dbReference type="PROSITE" id="PS51462"/>
    </source>
</evidence>
<dbReference type="Ensembl" id="ENSSSCT00070022255.1">
    <property type="protein sequence ID" value="ENSSSCP00070018425.1"/>
    <property type="gene ID" value="ENSSSCG00070011432.1"/>
</dbReference>
<comment type="catalytic activity">
    <reaction evidence="27">
        <text>an acyl-CoA + H2O = an acyl-4'-phosphopantetheine + adenosine 3',5'-bisphosphate + 2 H(+)</text>
        <dbReference type="Rhea" id="RHEA:50044"/>
        <dbReference type="ChEBI" id="CHEBI:15377"/>
        <dbReference type="ChEBI" id="CHEBI:15378"/>
        <dbReference type="ChEBI" id="CHEBI:58342"/>
        <dbReference type="ChEBI" id="CHEBI:58343"/>
        <dbReference type="ChEBI" id="CHEBI:132023"/>
    </reaction>
    <physiologicalReaction direction="left-to-right" evidence="27">
        <dbReference type="Rhea" id="RHEA:50045"/>
    </physiologicalReaction>
</comment>
<dbReference type="Ensembl" id="ENSSSCT00055044152.1">
    <property type="protein sequence ID" value="ENSSSCP00055035164.1"/>
    <property type="gene ID" value="ENSSSCG00055022502.1"/>
</dbReference>
<keyword evidence="5" id="KW-0378">Hydrolase</keyword>
<evidence type="ECO:0000256" key="3">
    <source>
        <dbReference type="ARBA" id="ARBA00005582"/>
    </source>
</evidence>
<comment type="catalytic activity">
    <reaction evidence="26">
        <text>hexadecanoyl-CoA + H2O = S-hexadecanoyl-4'-phosphopantetheine + adenosine 3',5'-bisphosphate + 2 H(+)</text>
        <dbReference type="Rhea" id="RHEA:50032"/>
        <dbReference type="ChEBI" id="CHEBI:15377"/>
        <dbReference type="ChEBI" id="CHEBI:15378"/>
        <dbReference type="ChEBI" id="CHEBI:57379"/>
        <dbReference type="ChEBI" id="CHEBI:58343"/>
        <dbReference type="ChEBI" id="CHEBI:132018"/>
    </reaction>
    <physiologicalReaction direction="left-to-right" evidence="26">
        <dbReference type="Rhea" id="RHEA:50033"/>
    </physiologicalReaction>
</comment>
<evidence type="ECO:0000256" key="29">
    <source>
        <dbReference type="ARBA" id="ARBA00049284"/>
    </source>
</evidence>
<evidence type="ECO:0000313" key="33">
    <source>
        <dbReference type="Proteomes" id="UP000314985"/>
    </source>
</evidence>
<evidence type="ECO:0000256" key="27">
    <source>
        <dbReference type="ARBA" id="ARBA00048882"/>
    </source>
</evidence>
<comment type="catalytic activity">
    <reaction evidence="25">
        <text>a 5'-end CoA-ribonucleoside in mRNA + H2O = a 5'-end phospho-adenosine-phospho-ribonucleoside in mRNA + (R)-4'-phosphopantetheine + 2 H(+)</text>
        <dbReference type="Rhea" id="RHEA:67592"/>
        <dbReference type="Rhea" id="RHEA-COMP:15719"/>
        <dbReference type="Rhea" id="RHEA-COMP:17276"/>
        <dbReference type="ChEBI" id="CHEBI:15377"/>
        <dbReference type="ChEBI" id="CHEBI:15378"/>
        <dbReference type="ChEBI" id="CHEBI:61723"/>
        <dbReference type="ChEBI" id="CHEBI:144051"/>
        <dbReference type="ChEBI" id="CHEBI:172371"/>
    </reaction>
    <physiologicalReaction direction="left-to-right" evidence="25">
        <dbReference type="Rhea" id="RHEA:67593"/>
    </physiologicalReaction>
</comment>
<evidence type="ECO:0000256" key="6">
    <source>
        <dbReference type="ARBA" id="ARBA00022842"/>
    </source>
</evidence>
<dbReference type="PROSITE" id="PS51462">
    <property type="entry name" value="NUDIX"/>
    <property type="match status" value="1"/>
</dbReference>
<evidence type="ECO:0000256" key="15">
    <source>
        <dbReference type="ARBA" id="ARBA00047403"/>
    </source>
</evidence>
<evidence type="ECO:0000256" key="30">
    <source>
        <dbReference type="ARBA" id="ARBA00049403"/>
    </source>
</evidence>
<evidence type="ECO:0000256" key="7">
    <source>
        <dbReference type="ARBA" id="ARBA00023211"/>
    </source>
</evidence>
<dbReference type="Proteomes" id="UP000694727">
    <property type="component" value="Unplaced"/>
</dbReference>
<evidence type="ECO:0000256" key="18">
    <source>
        <dbReference type="ARBA" id="ARBA00047584"/>
    </source>
</evidence>
<proteinExistence type="inferred from homology"/>
<comment type="catalytic activity">
    <reaction evidence="15">
        <text>tetradecanoyl-CoA + H2O = tetradecanoyl-4'-phosphopantetheine + adenosine 3',5'-bisphosphate + 2 H(+)</text>
        <dbReference type="Rhea" id="RHEA:50028"/>
        <dbReference type="ChEBI" id="CHEBI:15377"/>
        <dbReference type="ChEBI" id="CHEBI:15378"/>
        <dbReference type="ChEBI" id="CHEBI:57385"/>
        <dbReference type="ChEBI" id="CHEBI:58343"/>
        <dbReference type="ChEBI" id="CHEBI:132017"/>
    </reaction>
    <physiologicalReaction direction="left-to-right" evidence="15">
        <dbReference type="Rhea" id="RHEA:50029"/>
    </physiologicalReaction>
</comment>
<dbReference type="GO" id="GO:0046872">
    <property type="term" value="F:metal ion binding"/>
    <property type="evidence" value="ECO:0007669"/>
    <property type="project" value="UniProtKB-KW"/>
</dbReference>
<evidence type="ECO:0000256" key="24">
    <source>
        <dbReference type="ARBA" id="ARBA00048624"/>
    </source>
</evidence>
<dbReference type="Proteomes" id="UP000314985">
    <property type="component" value="Chromosome 6"/>
</dbReference>